<keyword evidence="7" id="KW-0325">Glycoprotein</keyword>
<dbReference type="InterPro" id="IPR003154">
    <property type="entry name" value="S1/P1nuclease"/>
</dbReference>
<dbReference type="Proteomes" id="UP001479436">
    <property type="component" value="Unassembled WGS sequence"/>
</dbReference>
<proteinExistence type="inferred from homology"/>
<dbReference type="Gene3D" id="1.10.575.10">
    <property type="entry name" value="P1 Nuclease"/>
    <property type="match status" value="1"/>
</dbReference>
<accession>A0ABR2VQY1</accession>
<evidence type="ECO:0000256" key="8">
    <source>
        <dbReference type="SAM" id="SignalP"/>
    </source>
</evidence>
<dbReference type="InterPro" id="IPR008947">
    <property type="entry name" value="PLipase_C/P1_nuclease_dom_sf"/>
</dbReference>
<keyword evidence="8" id="KW-0732">Signal</keyword>
<keyword evidence="3" id="KW-0479">Metal-binding</keyword>
<protein>
    <recommendedName>
        <fullName evidence="11">Aspergillus nuclease S(1)</fullName>
    </recommendedName>
</protein>
<keyword evidence="5" id="KW-0378">Hydrolase</keyword>
<evidence type="ECO:0000256" key="5">
    <source>
        <dbReference type="ARBA" id="ARBA00022801"/>
    </source>
</evidence>
<gene>
    <name evidence="9" type="ORF">K7432_014139</name>
</gene>
<comment type="caution">
    <text evidence="9">The sequence shown here is derived from an EMBL/GenBank/DDBJ whole genome shotgun (WGS) entry which is preliminary data.</text>
</comment>
<evidence type="ECO:0000256" key="2">
    <source>
        <dbReference type="ARBA" id="ARBA00022722"/>
    </source>
</evidence>
<evidence type="ECO:0000313" key="9">
    <source>
        <dbReference type="EMBL" id="KAK9692934.1"/>
    </source>
</evidence>
<name>A0ABR2VQY1_9FUNG</name>
<evidence type="ECO:0000256" key="7">
    <source>
        <dbReference type="ARBA" id="ARBA00023180"/>
    </source>
</evidence>
<dbReference type="CDD" id="cd11010">
    <property type="entry name" value="S1-P1_nuclease"/>
    <property type="match status" value="1"/>
</dbReference>
<dbReference type="EMBL" id="JASJQH010008404">
    <property type="protein sequence ID" value="KAK9692934.1"/>
    <property type="molecule type" value="Genomic_DNA"/>
</dbReference>
<evidence type="ECO:0008006" key="11">
    <source>
        <dbReference type="Google" id="ProtNLM"/>
    </source>
</evidence>
<feature type="chain" id="PRO_5046460901" description="Aspergillus nuclease S(1)" evidence="8">
    <location>
        <begin position="18"/>
        <end position="305"/>
    </location>
</feature>
<sequence length="305" mass="35492">MWIGLLILSTIVPWSRAWGRTGHRMTGAIADAFLSSTAKAQLLSILPRESKGKLENVASWPDQVKYDPNSPYYQWSENLHFVSPFDNPPTHCSFLYSRDCPHDWCIVGAMNNFSNMISCYNPLREQVNQDAVRFVTHFIGDITQPLHVCGRSRGGNDELATWRNETIDFHYVWDSKILEERLQMSFNNSFEAFRDQFVFDIKWGSYKDVKKQWLRCSGNTDEYTKKWFLCPNAWALETSLLNCGSLWTDYDADVTSDLSGKYYRNHIQIVEEQVAKSGYRIAQIFNNMFEICSDKYQSNLLYKQV</sequence>
<keyword evidence="2" id="KW-0540">Nuclease</keyword>
<feature type="signal peptide" evidence="8">
    <location>
        <begin position="1"/>
        <end position="17"/>
    </location>
</feature>
<organism evidence="9 10">
    <name type="scientific">Basidiobolus ranarum</name>
    <dbReference type="NCBI Taxonomy" id="34480"/>
    <lineage>
        <taxon>Eukaryota</taxon>
        <taxon>Fungi</taxon>
        <taxon>Fungi incertae sedis</taxon>
        <taxon>Zoopagomycota</taxon>
        <taxon>Entomophthoromycotina</taxon>
        <taxon>Basidiobolomycetes</taxon>
        <taxon>Basidiobolales</taxon>
        <taxon>Basidiobolaceae</taxon>
        <taxon>Basidiobolus</taxon>
    </lineage>
</organism>
<evidence type="ECO:0000256" key="3">
    <source>
        <dbReference type="ARBA" id="ARBA00022723"/>
    </source>
</evidence>
<evidence type="ECO:0000313" key="10">
    <source>
        <dbReference type="Proteomes" id="UP001479436"/>
    </source>
</evidence>
<keyword evidence="10" id="KW-1185">Reference proteome</keyword>
<evidence type="ECO:0000256" key="6">
    <source>
        <dbReference type="ARBA" id="ARBA00023157"/>
    </source>
</evidence>
<dbReference type="PANTHER" id="PTHR33146">
    <property type="entry name" value="ENDONUCLEASE 4"/>
    <property type="match status" value="1"/>
</dbReference>
<dbReference type="SUPFAM" id="SSF48537">
    <property type="entry name" value="Phospholipase C/P1 nuclease"/>
    <property type="match status" value="1"/>
</dbReference>
<evidence type="ECO:0000256" key="4">
    <source>
        <dbReference type="ARBA" id="ARBA00022759"/>
    </source>
</evidence>
<dbReference type="Pfam" id="PF02265">
    <property type="entry name" value="S1-P1_nuclease"/>
    <property type="match status" value="1"/>
</dbReference>
<dbReference type="PANTHER" id="PTHR33146:SF26">
    <property type="entry name" value="ENDONUCLEASE 4"/>
    <property type="match status" value="1"/>
</dbReference>
<reference evidence="9 10" key="1">
    <citation type="submission" date="2023-04" db="EMBL/GenBank/DDBJ databases">
        <title>Genome of Basidiobolus ranarum AG-B5.</title>
        <authorList>
            <person name="Stajich J.E."/>
            <person name="Carter-House D."/>
            <person name="Gryganskyi A."/>
        </authorList>
    </citation>
    <scope>NUCLEOTIDE SEQUENCE [LARGE SCALE GENOMIC DNA]</scope>
    <source>
        <strain evidence="9 10">AG-B5</strain>
    </source>
</reference>
<keyword evidence="4" id="KW-0255">Endonuclease</keyword>
<evidence type="ECO:0000256" key="1">
    <source>
        <dbReference type="ARBA" id="ARBA00009547"/>
    </source>
</evidence>
<keyword evidence="6" id="KW-1015">Disulfide bond</keyword>
<comment type="similarity">
    <text evidence="1">Belongs to the nuclease type I family.</text>
</comment>